<name>A0A430B6S5_9ENTE</name>
<keyword evidence="1 2" id="KW-0238">DNA-binding</keyword>
<gene>
    <name evidence="4" type="ORF">CBF28_05945</name>
</gene>
<proteinExistence type="predicted"/>
<evidence type="ECO:0000259" key="3">
    <source>
        <dbReference type="PROSITE" id="PS50977"/>
    </source>
</evidence>
<dbReference type="InterPro" id="IPR036271">
    <property type="entry name" value="Tet_transcr_reg_TetR-rel_C_sf"/>
</dbReference>
<evidence type="ECO:0000313" key="4">
    <source>
        <dbReference type="EMBL" id="RSU15968.1"/>
    </source>
</evidence>
<dbReference type="Proteomes" id="UP000288028">
    <property type="component" value="Unassembled WGS sequence"/>
</dbReference>
<protein>
    <recommendedName>
        <fullName evidence="3">HTH tetR-type domain-containing protein</fullName>
    </recommendedName>
</protein>
<reference evidence="4 5" key="1">
    <citation type="submission" date="2017-05" db="EMBL/GenBank/DDBJ databases">
        <title>Vagococcus spp. assemblies.</title>
        <authorList>
            <person name="Gulvik C.A."/>
        </authorList>
    </citation>
    <scope>NUCLEOTIDE SEQUENCE [LARGE SCALE GENOMIC DNA]</scope>
    <source>
        <strain evidence="4 5">SS1714</strain>
    </source>
</reference>
<evidence type="ECO:0000256" key="1">
    <source>
        <dbReference type="ARBA" id="ARBA00023125"/>
    </source>
</evidence>
<dbReference type="EMBL" id="NGKB01000004">
    <property type="protein sequence ID" value="RSU15968.1"/>
    <property type="molecule type" value="Genomic_DNA"/>
</dbReference>
<dbReference type="SUPFAM" id="SSF48498">
    <property type="entry name" value="Tetracyclin repressor-like, C-terminal domain"/>
    <property type="match status" value="1"/>
</dbReference>
<dbReference type="InterPro" id="IPR050624">
    <property type="entry name" value="HTH-type_Tx_Regulator"/>
</dbReference>
<dbReference type="InterPro" id="IPR023772">
    <property type="entry name" value="DNA-bd_HTH_TetR-type_CS"/>
</dbReference>
<dbReference type="PANTHER" id="PTHR43479:SF11">
    <property type="entry name" value="ACREF_ENVCD OPERON REPRESSOR-RELATED"/>
    <property type="match status" value="1"/>
</dbReference>
<dbReference type="RefSeq" id="WP_126792941.1">
    <property type="nucleotide sequence ID" value="NZ_CP060720.1"/>
</dbReference>
<dbReference type="PROSITE" id="PS01081">
    <property type="entry name" value="HTH_TETR_1"/>
    <property type="match status" value="1"/>
</dbReference>
<dbReference type="SUPFAM" id="SSF46689">
    <property type="entry name" value="Homeodomain-like"/>
    <property type="match status" value="1"/>
</dbReference>
<dbReference type="PROSITE" id="PS50977">
    <property type="entry name" value="HTH_TETR_2"/>
    <property type="match status" value="1"/>
</dbReference>
<feature type="DNA-binding region" description="H-T-H motif" evidence="2">
    <location>
        <begin position="39"/>
        <end position="58"/>
    </location>
</feature>
<keyword evidence="5" id="KW-1185">Reference proteome</keyword>
<dbReference type="GeneID" id="95581837"/>
<dbReference type="Pfam" id="PF00440">
    <property type="entry name" value="TetR_N"/>
    <property type="match status" value="1"/>
</dbReference>
<dbReference type="InterPro" id="IPR001647">
    <property type="entry name" value="HTH_TetR"/>
</dbReference>
<dbReference type="GO" id="GO:0003677">
    <property type="term" value="F:DNA binding"/>
    <property type="evidence" value="ECO:0007669"/>
    <property type="project" value="UniProtKB-UniRule"/>
</dbReference>
<sequence>MAIVEKKMTQREINAQKTKRKVLETSLQLFTTHGYDSVTIDDIVKKAGVSKGTFYTHFSSKDRVLVESFNSIDGVFEEAMEVLPDDTSASDQLRVLFKTLFEYCSNFQDVDIMKIVYMNQISLGERQVLLKDHNRPHYKYLDKIVKLGVATEEFHFSVDTETLIEYFFIFSFGLTYNWCLEDGKKDLVQTGSVFVDQLIEWLSGPVKKMPF</sequence>
<evidence type="ECO:0000256" key="2">
    <source>
        <dbReference type="PROSITE-ProRule" id="PRU00335"/>
    </source>
</evidence>
<dbReference type="PRINTS" id="PR00455">
    <property type="entry name" value="HTHTETR"/>
</dbReference>
<accession>A0A430B6S5</accession>
<dbReference type="InterPro" id="IPR009057">
    <property type="entry name" value="Homeodomain-like_sf"/>
</dbReference>
<organism evidence="4 5">
    <name type="scientific">Vagococcus carniphilus</name>
    <dbReference type="NCBI Taxonomy" id="218144"/>
    <lineage>
        <taxon>Bacteria</taxon>
        <taxon>Bacillati</taxon>
        <taxon>Bacillota</taxon>
        <taxon>Bacilli</taxon>
        <taxon>Lactobacillales</taxon>
        <taxon>Enterococcaceae</taxon>
        <taxon>Vagococcus</taxon>
    </lineage>
</organism>
<dbReference type="PANTHER" id="PTHR43479">
    <property type="entry name" value="ACREF/ENVCD OPERON REPRESSOR-RELATED"/>
    <property type="match status" value="1"/>
</dbReference>
<dbReference type="OrthoDB" id="9814200at2"/>
<dbReference type="AlphaFoldDB" id="A0A430B6S5"/>
<evidence type="ECO:0000313" key="5">
    <source>
        <dbReference type="Proteomes" id="UP000288028"/>
    </source>
</evidence>
<feature type="domain" description="HTH tetR-type" evidence="3">
    <location>
        <begin position="16"/>
        <end position="76"/>
    </location>
</feature>
<dbReference type="Gene3D" id="1.10.357.10">
    <property type="entry name" value="Tetracycline Repressor, domain 2"/>
    <property type="match status" value="1"/>
</dbReference>
<comment type="caution">
    <text evidence="4">The sequence shown here is derived from an EMBL/GenBank/DDBJ whole genome shotgun (WGS) entry which is preliminary data.</text>
</comment>